<comment type="caution">
    <text evidence="2">The sequence shown here is derived from an EMBL/GenBank/DDBJ whole genome shotgun (WGS) entry which is preliminary data.</text>
</comment>
<evidence type="ECO:0000313" key="2">
    <source>
        <dbReference type="EMBL" id="MDC0720847.1"/>
    </source>
</evidence>
<accession>A0ABT5E4Q3</accession>
<organism evidence="2 3">
    <name type="scientific">Nannocystis bainbridge</name>
    <dbReference type="NCBI Taxonomy" id="2995303"/>
    <lineage>
        <taxon>Bacteria</taxon>
        <taxon>Pseudomonadati</taxon>
        <taxon>Myxococcota</taxon>
        <taxon>Polyangia</taxon>
        <taxon>Nannocystales</taxon>
        <taxon>Nannocystaceae</taxon>
        <taxon>Nannocystis</taxon>
    </lineage>
</organism>
<dbReference type="EMBL" id="JAQNDL010000003">
    <property type="protein sequence ID" value="MDC0720847.1"/>
    <property type="molecule type" value="Genomic_DNA"/>
</dbReference>
<name>A0ABT5E4Q3_9BACT</name>
<evidence type="ECO:0008006" key="4">
    <source>
        <dbReference type="Google" id="ProtNLM"/>
    </source>
</evidence>
<dbReference type="RefSeq" id="WP_272089356.1">
    <property type="nucleotide sequence ID" value="NZ_JAQNDL010000003.1"/>
</dbReference>
<reference evidence="2 3" key="1">
    <citation type="submission" date="2022-11" db="EMBL/GenBank/DDBJ databases">
        <title>Minimal conservation of predation-associated metabolite biosynthetic gene clusters underscores biosynthetic potential of Myxococcota including descriptions for ten novel species: Archangium lansinium sp. nov., Myxococcus landrumus sp. nov., Nannocystis bai.</title>
        <authorList>
            <person name="Ahearne A."/>
            <person name="Stevens C."/>
            <person name="Dowd S."/>
        </authorList>
    </citation>
    <scope>NUCLEOTIDE SEQUENCE [LARGE SCALE GENOMIC DNA]</scope>
    <source>
        <strain evidence="2 3">BB15-2</strain>
    </source>
</reference>
<gene>
    <name evidence="2" type="ORF">POL25_28340</name>
</gene>
<sequence>MFQHTTASLAECAGCLPTTILEWRRLGLFAGIETSRTSAGKSKGVQLLWHTDALERVKEIVALKAQGYNTERLQAYFREPESRKKRAKKTGGRAMSAPPLKPLRTTRKTAAEQPRQRVTPSAETPKKRKTSPAATSKAPKRKPR</sequence>
<keyword evidence="3" id="KW-1185">Reference proteome</keyword>
<evidence type="ECO:0000313" key="3">
    <source>
        <dbReference type="Proteomes" id="UP001221686"/>
    </source>
</evidence>
<feature type="region of interest" description="Disordered" evidence="1">
    <location>
        <begin position="75"/>
        <end position="144"/>
    </location>
</feature>
<protein>
    <recommendedName>
        <fullName evidence="4">MerR HTH family regulatory protein</fullName>
    </recommendedName>
</protein>
<proteinExistence type="predicted"/>
<dbReference type="Proteomes" id="UP001221686">
    <property type="component" value="Unassembled WGS sequence"/>
</dbReference>
<evidence type="ECO:0000256" key="1">
    <source>
        <dbReference type="SAM" id="MobiDB-lite"/>
    </source>
</evidence>